<evidence type="ECO:0000256" key="10">
    <source>
        <dbReference type="ARBA" id="ARBA00060158"/>
    </source>
</evidence>
<dbReference type="Pfam" id="PF02801">
    <property type="entry name" value="Ketoacyl-synt_C"/>
    <property type="match status" value="2"/>
</dbReference>
<keyword evidence="5" id="KW-0677">Repeat</keyword>
<evidence type="ECO:0000256" key="4">
    <source>
        <dbReference type="ARBA" id="ARBA00022679"/>
    </source>
</evidence>
<dbReference type="Gene3D" id="6.10.140.1830">
    <property type="match status" value="1"/>
</dbReference>
<keyword evidence="2" id="KW-0596">Phosphopantetheine</keyword>
<dbReference type="Pfam" id="PF08659">
    <property type="entry name" value="KR"/>
    <property type="match status" value="2"/>
</dbReference>
<dbReference type="FunFam" id="3.40.366.10:FF:000002">
    <property type="entry name" value="Probable polyketide synthase 2"/>
    <property type="match status" value="2"/>
</dbReference>
<dbReference type="InterPro" id="IPR036291">
    <property type="entry name" value="NAD(P)-bd_dom_sf"/>
</dbReference>
<dbReference type="NCBIfam" id="NF045894">
    <property type="entry name" value="PKS_plus_SDR"/>
    <property type="match status" value="2"/>
</dbReference>
<dbReference type="InterPro" id="IPR050091">
    <property type="entry name" value="PKS_NRPS_Biosynth_Enz"/>
</dbReference>
<dbReference type="EMBL" id="RSEC01000060">
    <property type="protein sequence ID" value="RSD10703.1"/>
    <property type="molecule type" value="Genomic_DNA"/>
</dbReference>
<dbReference type="FunFam" id="1.10.1200.10:FF:000007">
    <property type="entry name" value="Probable polyketide synthase pks17"/>
    <property type="match status" value="2"/>
</dbReference>
<dbReference type="SUPFAM" id="SSF52151">
    <property type="entry name" value="FabD/lysophospholipase-like"/>
    <property type="match status" value="2"/>
</dbReference>
<dbReference type="SUPFAM" id="SSF53901">
    <property type="entry name" value="Thiolase-like"/>
    <property type="match status" value="2"/>
</dbReference>
<dbReference type="GO" id="GO:0033068">
    <property type="term" value="P:macrolide biosynthetic process"/>
    <property type="evidence" value="ECO:0007669"/>
    <property type="project" value="UniProtKB-ARBA"/>
</dbReference>
<dbReference type="EC" id="2.3.1.94" evidence="13"/>
<keyword evidence="8" id="KW-0012">Acyltransferase</keyword>
<evidence type="ECO:0000313" key="17">
    <source>
        <dbReference type="Proteomes" id="UP000267081"/>
    </source>
</evidence>
<dbReference type="InterPro" id="IPR014030">
    <property type="entry name" value="Ketoacyl_synth_N"/>
</dbReference>
<dbReference type="Pfam" id="PF00109">
    <property type="entry name" value="ketoacyl-synt"/>
    <property type="match status" value="2"/>
</dbReference>
<dbReference type="GO" id="GO:0031177">
    <property type="term" value="F:phosphopantetheine binding"/>
    <property type="evidence" value="ECO:0007669"/>
    <property type="project" value="InterPro"/>
</dbReference>
<keyword evidence="4" id="KW-0808">Transferase</keyword>
<evidence type="ECO:0000256" key="7">
    <source>
        <dbReference type="ARBA" id="ARBA00023268"/>
    </source>
</evidence>
<evidence type="ECO:0000256" key="5">
    <source>
        <dbReference type="ARBA" id="ARBA00022737"/>
    </source>
</evidence>
<dbReference type="PANTHER" id="PTHR43775">
    <property type="entry name" value="FATTY ACID SYNTHASE"/>
    <property type="match status" value="1"/>
</dbReference>
<dbReference type="PROSITE" id="PS00012">
    <property type="entry name" value="PHOSPHOPANTETHEINE"/>
    <property type="match status" value="2"/>
</dbReference>
<dbReference type="SMART" id="SM00822">
    <property type="entry name" value="PKS_KR"/>
    <property type="match status" value="2"/>
</dbReference>
<dbReference type="InterPro" id="IPR009081">
    <property type="entry name" value="PP-bd_ACP"/>
</dbReference>
<dbReference type="SUPFAM" id="SSF47336">
    <property type="entry name" value="ACP-like"/>
    <property type="match status" value="2"/>
</dbReference>
<dbReference type="InterPro" id="IPR020806">
    <property type="entry name" value="PKS_PP-bd"/>
</dbReference>
<keyword evidence="17" id="KW-1185">Reference proteome</keyword>
<feature type="domain" description="Ketosynthase family 3 (KS3)" evidence="15">
    <location>
        <begin position="1518"/>
        <end position="1941"/>
    </location>
</feature>
<dbReference type="PANTHER" id="PTHR43775:SF51">
    <property type="entry name" value="INACTIVE PHENOLPHTHIOCEROL SYNTHESIS POLYKETIDE SYNTHASE TYPE I PKS1-RELATED"/>
    <property type="match status" value="1"/>
</dbReference>
<dbReference type="SMART" id="SM01294">
    <property type="entry name" value="PKS_PP_betabranch"/>
    <property type="match status" value="1"/>
</dbReference>
<dbReference type="InterPro" id="IPR032821">
    <property type="entry name" value="PKS_assoc"/>
</dbReference>
<dbReference type="Proteomes" id="UP000267081">
    <property type="component" value="Unassembled WGS sequence"/>
</dbReference>
<evidence type="ECO:0000256" key="9">
    <source>
        <dbReference type="ARBA" id="ARBA00052442"/>
    </source>
</evidence>
<dbReference type="Pfam" id="PF08990">
    <property type="entry name" value="Docking"/>
    <property type="match status" value="1"/>
</dbReference>
<proteinExistence type="predicted"/>
<dbReference type="PROSITE" id="PS00606">
    <property type="entry name" value="KS3_1"/>
    <property type="match status" value="2"/>
</dbReference>
<comment type="subunit">
    <text evidence="12">Homodimer. Erythronolide synthase is composed of EryAI, EryAII and EryAIII multimodular (2 modules) polypeptides each coding for a functional synthase subunit which participates in 2 of the six FAS-like elongation steps required for formation of the polyketide. Module 1, 2, 3, 4, 5, and 6 participating in biosynthesis steps 1, 2, 3, 4, 5, and 6, respectively.</text>
</comment>
<evidence type="ECO:0000256" key="8">
    <source>
        <dbReference type="ARBA" id="ARBA00023315"/>
    </source>
</evidence>
<dbReference type="InterPro" id="IPR016036">
    <property type="entry name" value="Malonyl_transacylase_ACP-bd"/>
</dbReference>
<evidence type="ECO:0000313" key="16">
    <source>
        <dbReference type="EMBL" id="RSD10703.1"/>
    </source>
</evidence>
<dbReference type="Pfam" id="PF00550">
    <property type="entry name" value="PP-binding"/>
    <property type="match status" value="2"/>
</dbReference>
<comment type="cofactor">
    <cofactor evidence="1">
        <name>pantetheine 4'-phosphate</name>
        <dbReference type="ChEBI" id="CHEBI:47942"/>
    </cofactor>
</comment>
<gene>
    <name evidence="16" type="ORF">EIY87_38455</name>
</gene>
<organism evidence="16 17">
    <name type="scientific">Amycolatopsis eburnea</name>
    <dbReference type="NCBI Taxonomy" id="2267691"/>
    <lineage>
        <taxon>Bacteria</taxon>
        <taxon>Bacillati</taxon>
        <taxon>Actinomycetota</taxon>
        <taxon>Actinomycetes</taxon>
        <taxon>Pseudonocardiales</taxon>
        <taxon>Pseudonocardiaceae</taxon>
        <taxon>Amycolatopsis</taxon>
    </lineage>
</organism>
<comment type="function">
    <text evidence="10">Involved in the biosynthesis of antibiotic erythromycin via the biosynthesis of its aglycone precursor, 6-deoxyerythronolide B (6-dEB).</text>
</comment>
<dbReference type="InterPro" id="IPR006162">
    <property type="entry name" value="Ppantetheine_attach_site"/>
</dbReference>
<dbReference type="InterPro" id="IPR018201">
    <property type="entry name" value="Ketoacyl_synth_AS"/>
</dbReference>
<keyword evidence="6" id="KW-0045">Antibiotic biosynthesis</keyword>
<dbReference type="InterPro" id="IPR001227">
    <property type="entry name" value="Ac_transferase_dom_sf"/>
</dbReference>
<dbReference type="Gene3D" id="3.40.366.10">
    <property type="entry name" value="Malonyl-Coenzyme A Acyl Carrier Protein, domain 2"/>
    <property type="match status" value="2"/>
</dbReference>
<dbReference type="PROSITE" id="PS50075">
    <property type="entry name" value="CARRIER"/>
    <property type="match status" value="2"/>
</dbReference>
<comment type="caution">
    <text evidence="16">The sequence shown here is derived from an EMBL/GenBank/DDBJ whole genome shotgun (WGS) entry which is preliminary data.</text>
</comment>
<dbReference type="Gene3D" id="3.40.50.720">
    <property type="entry name" value="NAD(P)-binding Rossmann-like Domain"/>
    <property type="match status" value="2"/>
</dbReference>
<evidence type="ECO:0000259" key="15">
    <source>
        <dbReference type="PROSITE" id="PS52004"/>
    </source>
</evidence>
<sequence length="3072" mass="322574">MDNDAKLREYLKKVTADLRRARKRIQEVEDAGYEPIAIVGMACRFPGGVRSPEDLWQLVDGGRDAMSGFPADRGWPDTRDAGFAAEGGFVHDAGLFDAGFFGISPREALAMDPQQRLLLETSWEALERAGIVPETVRGSRAAVFVGAAHQGYATGAGEDAEAVAGHLMTGTATSVLSGRISYVLGLEGPSVTVDTACSSSLVALHLAVQSLRRGESDLALAGGAAVMVNPGMFTEMQRQGGLSGNGRCKAFAEGADGTGWGEGVGMLLVERLSDARRLGHPVLAVVRGSAVNQDGASSGLSAPNGPSQQRVIRDALADARLSTVDVDLVEAHGTGTALGDPIEAQALLATYGQDRPEPLWLGSVKSNIGHTQAAAGVSGIIKLVMALRNRRMPPTLHAGTPSTKIDWAEGAVELLQEGRDWTADRPRRGAVSSFGISGTNAHIILEESEEESPVASAAGAVLPWVLSAKSPEALREQAARLSTIDADPAGVAFSLATTRSTFAHRAVVVGEDRERLLAGVRALADGVPAPNVVTGTAGSSGKVAMVFPGQGAQWAGMATELLATSEVFAARFTECARALEPHTGFSLLDEDIDLDRVDVVQPALFAMMVSLAALWAAHGVRPDAVIGHSQGEIAAAVVSGALSLEDGARVVALRSKAILALAGAGGMVSVAASRERTEELARPWGERISIAAVNGPAATVVSGEPEALDEFMAACEEVRTRRIPVDYASHSVQVEQLREELLEVLGPIEPRAGETAFFSTVTGEWIDGSALDAEYWYTNLRSTVRLDIAVEQLKSQGFGTFVEASPHPVLTMAIGEDVVALGSLRRGEGGFARFALSVAEAHVRGVKVDWTPYFAGASRVDLPTYAFQHRHYWLKPGTPVAAAPADNGFWEVVDSNDLQALADTLGVDTEIPLSELLPALSDWRRAAHDKSTVNSWRYDIRWRPSPALSRESDPEGGSPRHFHVKVPPGRWVVVVAPGQDAAVLDALGVEVVPVEVTGDRESLAARLREAEPNPVGVLSLLGFDERPHPEFPELPSGVAGTLLLAQALGDAEITAPLWLLTSGAVATDSPSPAQAQIWGLGRVIGLEHPNRWGGLVDLPADLDDRAAGRLAAILATAGDEDQFAVRDSGVLVRRLVRAPASKSGKWSLRGTVLVTGGTGALGPRIARWLQDTGAEHVVLASRRGDQAPGAAELAAALDVPVTFEACDIADRAEVQALAERHDFSAVIHAAALIELASIDATDVAEFAAVARAKVLGAENLDAVFDRDLDAFVLFSSIAGVWGSGDHAAYAAANAHLDALAERRRARGLRATSLAWGVWNAVNPWDNAKENQDFDASRLLRQGLPFLDPDLAFAGLRQVLADDETFLALADVDWARFAPVFTALRPRPLLDELPEVSRALAVETQAPAATGGLRERLAGLSPADRTRTVLELVRATAAAVLGHDGPDAVAPGVALRELGFDSLTAVELRNRLAAETGQSLPATLAFDHPNAERITAFLLDGLFGATTAVTETVVAVADDQPIAIVAMSCRYPGGITSPEDLWELITAGGDAITGFPVNRGWDTDALFDPDPDREGTSTTRHGGFLHDAGDFDPGFFGISPREALTMDPQQRLLLETTWEAMERAGVDPESLRGSATGVFVGTNYADYGIGLAQPDSSAGHLLTGGAASVVSGRISYTFGLTGPAVTVDTACSSSLVALHLACQSLRNGECTMALAGGVALMSTPASFVAFSRQRALAADGRCKAFSDDADGMGMAEGVGVVLVERLADAQRNGHEVLAVIRGSAVNQDGASNGLTAPNGPAQQQVIRQAVANARLTFDDVDAVEAHGTGTTLGDPIEAQAILATYGRDREHPLWLGSVKSNIGHSQAASGVAGIIKMVLALRHGLLPATLHAGTPSSHVDWTAGNVRLVGENLPWPETGRPRRAAVSSFGMSGTNVHAVLEAAPEPVAPEPSGPAATGPVPWVLSAKSPAALAGQARRLQARVGAAQGVRAADVGYSLANSRSTFEQRAVLVAADEHSGHDALGALAHGRAVPGLVRGSARHGGKVAFVFPGQGSQWVGMALDLMDTSPAFAARMRDCERALAPFVDWSLTDAIRDSAMLERVDVVQPALFAVMVSLAEAWRAHGVHPDAVIGHSQGEIAAAAVAGALSLEDAARVVALRSKAILALAGRGGMVSVAASRETVEARLTDGLSVAAVNGPAAVVVSGEPSALDELMASCDADGIRAKRIPVDYASHSAHVEAIEAELRELLAPVSPRPAEVAFYSTVTAEPIDTAGLDGGYWYTNLRNPVLFDATTRLLAEDGYGTFIECSSHPVLTMSVQDTVDEAVVAGTLRRGEGGLERLYTSLAEVWVHGVDVDWTPAFGEGARLVPLPTYAFDHQRYWLDPAPAVAPAEDGLWTALEETDDLAGVLGVDRGALDEVLPALTRWRSRRTEESTVDSWCLKVSWSPVVEPALPLLSGRWLVLGSAGAFATSVLDALATRGADVVTATVEELPPGEYAGVVSLLGLDEEPLPGHPLIASGVAATAALAPRLAEAGIDAPLWIITRGAVTTGADDAPPSSVPAQLWGLGRVIGLEYPGIWGGLVDLPAIVDERTADRLAGVLADSGGEDQLAIRAQGILARRLRPARPAPAGEPWRPRGTVLVTGGTGSLGAHVARWLGRSGAEHLVLTSRRGEAAPGAVELADELRELGCVVTIAACDVAERKAVEELLAGLEHAPTAVVHAAGLPQSSTLAETGLHEFEDVLAAKVAGAAHLDELLGDDLEAFVLFSSNSGVWGSAGQGAYAAANAYLDALAEQRRARGVKATSVAWGLWAGGGMAQDEGEQQLRRRGLRPMAPERAVAAMQGALDRDETFLAVADVDWERFVPAFTASRRRPLIEDLPAVRQVLARLEAEQTRFDEGAAAGWRERLAGLPPAERDRAVLDLVRTEAAVVLGHRGADAIGSTRPFRDLGFDSVTAVEVRNRLREVTGLRLAATAVFDHPTPVALARFLAAEITPGGTPGESAFGALDQLEASLGDLETDENLRLRVEMRLKSLLNRWSAEPAPEKAQLADASADEVFAFIDNELGISPPAH</sequence>
<protein>
    <recommendedName>
        <fullName evidence="13">6-deoxyerythronolide-B synthase</fullName>
        <ecNumber evidence="13">2.3.1.94</ecNumber>
    </recommendedName>
</protein>
<dbReference type="CDD" id="cd08952">
    <property type="entry name" value="KR_1_SDR_x"/>
    <property type="match status" value="2"/>
</dbReference>
<keyword evidence="7" id="KW-0511">Multifunctional enzyme</keyword>
<dbReference type="GO" id="GO:0006633">
    <property type="term" value="P:fatty acid biosynthetic process"/>
    <property type="evidence" value="ECO:0007669"/>
    <property type="project" value="InterPro"/>
</dbReference>
<evidence type="ECO:0000256" key="2">
    <source>
        <dbReference type="ARBA" id="ARBA00022450"/>
    </source>
</evidence>
<dbReference type="Pfam" id="PF18369">
    <property type="entry name" value="PKS_DE"/>
    <property type="match status" value="2"/>
</dbReference>
<feature type="domain" description="Ketosynthase family 3 (KS3)" evidence="15">
    <location>
        <begin position="33"/>
        <end position="447"/>
    </location>
</feature>
<dbReference type="GO" id="GO:0004315">
    <property type="term" value="F:3-oxoacyl-[acyl-carrier-protein] synthase activity"/>
    <property type="evidence" value="ECO:0007669"/>
    <property type="project" value="InterPro"/>
</dbReference>
<dbReference type="InterPro" id="IPR013968">
    <property type="entry name" value="PKS_KR"/>
</dbReference>
<reference evidence="16 17" key="1">
    <citation type="submission" date="2018-12" db="EMBL/GenBank/DDBJ databases">
        <title>Amycolatopsis eburnea sp. nov. actinomycete associate with arbuscular mycorrhiza fungal spore.</title>
        <authorList>
            <person name="Lumyong S."/>
            <person name="Chaiya L."/>
        </authorList>
    </citation>
    <scope>NUCLEOTIDE SEQUENCE [LARGE SCALE GENOMIC DNA]</scope>
    <source>
        <strain evidence="16 17">GLM-1</strain>
    </source>
</reference>
<evidence type="ECO:0000256" key="12">
    <source>
        <dbReference type="ARBA" id="ARBA00063272"/>
    </source>
</evidence>
<comment type="pathway">
    <text evidence="11">Antibiotic biosynthesis; erythromycin biosynthesis.</text>
</comment>
<dbReference type="InterPro" id="IPR041618">
    <property type="entry name" value="PKS_DE"/>
</dbReference>
<dbReference type="Pfam" id="PF00698">
    <property type="entry name" value="Acyl_transf_1"/>
    <property type="match status" value="2"/>
</dbReference>
<dbReference type="Gene3D" id="3.30.70.3290">
    <property type="match status" value="2"/>
</dbReference>
<dbReference type="SMART" id="SM00823">
    <property type="entry name" value="PKS_PP"/>
    <property type="match status" value="2"/>
</dbReference>
<dbReference type="InterPro" id="IPR036736">
    <property type="entry name" value="ACP-like_sf"/>
</dbReference>
<dbReference type="GO" id="GO:0047879">
    <property type="term" value="F:erythronolide synthase activity"/>
    <property type="evidence" value="ECO:0007669"/>
    <property type="project" value="UniProtKB-EC"/>
</dbReference>
<dbReference type="Gene3D" id="3.40.47.10">
    <property type="match status" value="2"/>
</dbReference>
<dbReference type="Gene3D" id="1.10.1200.10">
    <property type="entry name" value="ACP-like"/>
    <property type="match status" value="2"/>
</dbReference>
<name>A0A427SZX3_9PSEU</name>
<dbReference type="InterPro" id="IPR020841">
    <property type="entry name" value="PKS_Beta-ketoAc_synthase_dom"/>
</dbReference>
<dbReference type="SUPFAM" id="SSF51735">
    <property type="entry name" value="NAD(P)-binding Rossmann-fold domains"/>
    <property type="match status" value="4"/>
</dbReference>
<dbReference type="SMART" id="SM00827">
    <property type="entry name" value="PKS_AT"/>
    <property type="match status" value="2"/>
</dbReference>
<dbReference type="SUPFAM" id="SSF55048">
    <property type="entry name" value="Probable ACP-binding domain of malonyl-CoA ACP transacylase"/>
    <property type="match status" value="2"/>
</dbReference>
<keyword evidence="3" id="KW-0597">Phosphoprotein</keyword>
<dbReference type="FunFam" id="3.40.47.10:FF:000019">
    <property type="entry name" value="Polyketide synthase type I"/>
    <property type="match status" value="2"/>
</dbReference>
<accession>A0A427SZX3</accession>
<dbReference type="CDD" id="cd00833">
    <property type="entry name" value="PKS"/>
    <property type="match status" value="2"/>
</dbReference>
<evidence type="ECO:0000259" key="14">
    <source>
        <dbReference type="PROSITE" id="PS50075"/>
    </source>
</evidence>
<evidence type="ECO:0000256" key="1">
    <source>
        <dbReference type="ARBA" id="ARBA00001957"/>
    </source>
</evidence>
<evidence type="ECO:0000256" key="13">
    <source>
        <dbReference type="ARBA" id="ARBA00066981"/>
    </source>
</evidence>
<dbReference type="InterPro" id="IPR016039">
    <property type="entry name" value="Thiolase-like"/>
</dbReference>
<dbReference type="InterPro" id="IPR014043">
    <property type="entry name" value="Acyl_transferase_dom"/>
</dbReference>
<dbReference type="InterPro" id="IPR057326">
    <property type="entry name" value="KR_dom"/>
</dbReference>
<dbReference type="InterPro" id="IPR014031">
    <property type="entry name" value="Ketoacyl_synth_C"/>
</dbReference>
<evidence type="ECO:0000256" key="3">
    <source>
        <dbReference type="ARBA" id="ARBA00022553"/>
    </source>
</evidence>
<feature type="domain" description="Carrier" evidence="14">
    <location>
        <begin position="1426"/>
        <end position="1501"/>
    </location>
</feature>
<dbReference type="OrthoDB" id="9778690at2"/>
<evidence type="ECO:0000256" key="11">
    <source>
        <dbReference type="ARBA" id="ARBA00060622"/>
    </source>
</evidence>
<evidence type="ECO:0000256" key="6">
    <source>
        <dbReference type="ARBA" id="ARBA00023194"/>
    </source>
</evidence>
<dbReference type="SMART" id="SM00825">
    <property type="entry name" value="PKS_KS"/>
    <property type="match status" value="2"/>
</dbReference>
<feature type="domain" description="Carrier" evidence="14">
    <location>
        <begin position="2918"/>
        <end position="2993"/>
    </location>
</feature>
<comment type="catalytic activity">
    <reaction evidence="9">
        <text>6 (S)-methylmalonyl-CoA + propanoyl-CoA + 6 NADPH + 12 H(+) = 6-deoxyerythronolide B + 6 CO2 + 6 NADP(+) + 7 CoA + H2O</text>
        <dbReference type="Rhea" id="RHEA:23068"/>
        <dbReference type="ChEBI" id="CHEBI:15377"/>
        <dbReference type="ChEBI" id="CHEBI:15378"/>
        <dbReference type="ChEBI" id="CHEBI:16089"/>
        <dbReference type="ChEBI" id="CHEBI:16526"/>
        <dbReference type="ChEBI" id="CHEBI:57287"/>
        <dbReference type="ChEBI" id="CHEBI:57327"/>
        <dbReference type="ChEBI" id="CHEBI:57392"/>
        <dbReference type="ChEBI" id="CHEBI:57783"/>
        <dbReference type="ChEBI" id="CHEBI:58349"/>
        <dbReference type="EC" id="2.3.1.94"/>
    </reaction>
</comment>
<dbReference type="Pfam" id="PF16197">
    <property type="entry name" value="KAsynt_C_assoc"/>
    <property type="match status" value="2"/>
</dbReference>
<dbReference type="InterPro" id="IPR015083">
    <property type="entry name" value="NorB/c/GfsB-D-like_docking"/>
</dbReference>
<dbReference type="InterPro" id="IPR016035">
    <property type="entry name" value="Acyl_Trfase/lysoPLipase"/>
</dbReference>
<dbReference type="GO" id="GO:0004312">
    <property type="term" value="F:fatty acid synthase activity"/>
    <property type="evidence" value="ECO:0007669"/>
    <property type="project" value="TreeGrafter"/>
</dbReference>
<dbReference type="PROSITE" id="PS52004">
    <property type="entry name" value="KS3_2"/>
    <property type="match status" value="2"/>
</dbReference>